<keyword evidence="2" id="KW-1185">Reference proteome</keyword>
<reference evidence="1" key="3">
    <citation type="submission" date="2024-01" db="EMBL/GenBank/DDBJ databases">
        <authorList>
            <person name="Coelho M.A."/>
            <person name="David-Palma M."/>
            <person name="Shea T."/>
            <person name="Sun S."/>
            <person name="Cuomo C.A."/>
            <person name="Heitman J."/>
        </authorList>
    </citation>
    <scope>NUCLEOTIDE SEQUENCE</scope>
    <source>
        <strain evidence="1">CBS 7841</strain>
    </source>
</reference>
<dbReference type="Proteomes" id="UP000094043">
    <property type="component" value="Chromosome 2"/>
</dbReference>
<dbReference type="EMBL" id="CP143785">
    <property type="protein sequence ID" value="WVN86517.1"/>
    <property type="molecule type" value="Genomic_DNA"/>
</dbReference>
<dbReference type="RefSeq" id="XP_066067217.1">
    <property type="nucleotide sequence ID" value="XM_066211120.1"/>
</dbReference>
<dbReference type="AlphaFoldDB" id="A0AAJ8JQG8"/>
<evidence type="ECO:0000313" key="1">
    <source>
        <dbReference type="EMBL" id="WVN86517.1"/>
    </source>
</evidence>
<sequence length="448" mass="51257">MPPLQKFSSIPNFFESLRKDINKVPPEDLFATYQFLPYTWSKDKQGKLEFYAATATPSRTMHSEHCAAPPQGDVVLHYDPYYFRDNMLFSDQLEKLEITRNLIKTLIENKAQVPTDLCPIYSEYHFNRFLKYAIFSDLNIILQRTLHKGGRYTKMAFSQVLRNKNERPDWLLVMDSVAVAVVIVRSPLTLPNFVMNHVMELFKHKRCTVAADMKGKVCVNTNGEFDGTDKMLQAKRSMAETFAALLTHNVTTACLYNYDMAFIIRLLMSEQDGSFSLHCSPPTYRDLKNAELWEDCLPPTDDNGTLLKEYDGVATTFHTLLGLACRLAQPISKIDAKSKKKKEKRRNVRNRYENNKTINLTENETNIIEGKNNVESGKEDNSTIQKNDPQYLNRDNIQRSNGDQAVPQISLPKIEPTAAATIMPHSNQPQVQSDTINIANHRVQYSSN</sequence>
<organism evidence="1 2">
    <name type="scientific">Cryptococcus depauperatus CBS 7841</name>
    <dbReference type="NCBI Taxonomy" id="1295531"/>
    <lineage>
        <taxon>Eukaryota</taxon>
        <taxon>Fungi</taxon>
        <taxon>Dikarya</taxon>
        <taxon>Basidiomycota</taxon>
        <taxon>Agaricomycotina</taxon>
        <taxon>Tremellomycetes</taxon>
        <taxon>Tremellales</taxon>
        <taxon>Cryptococcaceae</taxon>
        <taxon>Cryptococcus</taxon>
    </lineage>
</organism>
<dbReference type="KEGG" id="cdep:91085894"/>
<dbReference type="GeneID" id="91085894"/>
<reference evidence="1" key="1">
    <citation type="submission" date="2016-06" db="EMBL/GenBank/DDBJ databases">
        <authorList>
            <person name="Cuomo C."/>
            <person name="Litvintseva A."/>
            <person name="Heitman J."/>
            <person name="Chen Y."/>
            <person name="Sun S."/>
            <person name="Springer D."/>
            <person name="Dromer F."/>
            <person name="Young S."/>
            <person name="Zeng Q."/>
            <person name="Chapman S."/>
            <person name="Gujja S."/>
            <person name="Saif S."/>
            <person name="Birren B."/>
        </authorList>
    </citation>
    <scope>NUCLEOTIDE SEQUENCE</scope>
    <source>
        <strain evidence="1">CBS 7841</strain>
    </source>
</reference>
<protein>
    <submittedName>
        <fullName evidence="1">Uncharacterized protein</fullName>
    </submittedName>
</protein>
<accession>A0AAJ8JQG8</accession>
<proteinExistence type="predicted"/>
<evidence type="ECO:0000313" key="2">
    <source>
        <dbReference type="Proteomes" id="UP000094043"/>
    </source>
</evidence>
<name>A0AAJ8JQG8_9TREE</name>
<reference evidence="1" key="2">
    <citation type="journal article" date="2022" name="Elife">
        <title>Obligate sexual reproduction of a homothallic fungus closely related to the Cryptococcus pathogenic species complex.</title>
        <authorList>
            <person name="Passer A.R."/>
            <person name="Clancey S.A."/>
            <person name="Shea T."/>
            <person name="David-Palma M."/>
            <person name="Averette A.F."/>
            <person name="Boekhout T."/>
            <person name="Porcel B.M."/>
            <person name="Nowrousian M."/>
            <person name="Cuomo C.A."/>
            <person name="Sun S."/>
            <person name="Heitman J."/>
            <person name="Coelho M.A."/>
        </authorList>
    </citation>
    <scope>NUCLEOTIDE SEQUENCE</scope>
    <source>
        <strain evidence="1">CBS 7841</strain>
    </source>
</reference>
<gene>
    <name evidence="1" type="ORF">L203_101681</name>
</gene>